<proteinExistence type="predicted"/>
<gene>
    <name evidence="1" type="ORF">LSAA_13043</name>
</gene>
<dbReference type="PROSITE" id="PS51034">
    <property type="entry name" value="ZP_2"/>
    <property type="match status" value="1"/>
</dbReference>
<dbReference type="EMBL" id="HG994586">
    <property type="protein sequence ID" value="CAF2993785.1"/>
    <property type="molecule type" value="Genomic_DNA"/>
</dbReference>
<keyword evidence="2" id="KW-1185">Reference proteome</keyword>
<dbReference type="Proteomes" id="UP000675881">
    <property type="component" value="Chromosome 7"/>
</dbReference>
<organism evidence="1 2">
    <name type="scientific">Lepeophtheirus salmonis</name>
    <name type="common">Salmon louse</name>
    <name type="synonym">Caligus salmonis</name>
    <dbReference type="NCBI Taxonomy" id="72036"/>
    <lineage>
        <taxon>Eukaryota</taxon>
        <taxon>Metazoa</taxon>
        <taxon>Ecdysozoa</taxon>
        <taxon>Arthropoda</taxon>
        <taxon>Crustacea</taxon>
        <taxon>Multicrustacea</taxon>
        <taxon>Hexanauplia</taxon>
        <taxon>Copepoda</taxon>
        <taxon>Siphonostomatoida</taxon>
        <taxon>Caligidae</taxon>
        <taxon>Lepeophtheirus</taxon>
    </lineage>
</organism>
<protein>
    <submittedName>
        <fullName evidence="1">(salmon louse) hypothetical protein</fullName>
    </submittedName>
</protein>
<reference evidence="1" key="1">
    <citation type="submission" date="2021-02" db="EMBL/GenBank/DDBJ databases">
        <authorList>
            <person name="Bekaert M."/>
        </authorList>
    </citation>
    <scope>NUCLEOTIDE SEQUENCE</scope>
    <source>
        <strain evidence="1">IoA-00</strain>
    </source>
</reference>
<dbReference type="PANTHER" id="PTHR39959">
    <property type="entry name" value="RE44287P-RELATED"/>
    <property type="match status" value="1"/>
</dbReference>
<accession>A0A7R8D1C3</accession>
<dbReference type="InterPro" id="IPR001507">
    <property type="entry name" value="ZP_dom"/>
</dbReference>
<dbReference type="AlphaFoldDB" id="A0A7R8D1C3"/>
<evidence type="ECO:0000313" key="2">
    <source>
        <dbReference type="Proteomes" id="UP000675881"/>
    </source>
</evidence>
<dbReference type="PANTHER" id="PTHR39959:SF1">
    <property type="entry name" value="ZP DOMAIN-CONTAINING PROTEIN"/>
    <property type="match status" value="1"/>
</dbReference>
<sequence length="422" mass="47532">MKLVLQYWKALSLGPNDQNRSMFLRYVCIVIFLVNVQHSFFVLTQDYEIHDINCSSSPDNEYIEAQLIKPPGFSGYPILADVGKFMDPALCKITQTENASSYSLIIHNYDECGVRDESGFVSVRVWFPKVEGVVTLSDQEVTILCKPPRSIITQNKAASYSSHLPSAARVSGIVEELPDNLEYEVALYKDSRGDDGSPINEEVPIGTHLQLRASINTDSAWKYIKLMDVSISPQSINPIAEGHISLMKNGCRLKEFISIVPKHPFHPKKINETNYGEVRLEFEAIILQATQPFNRLWIHARIKGCVHKDDCISELCSREDNLVKKRRKRESSGSQADFDENVGFTVVMPGEKRSLSSGLTFKPKDCYPYLIIASLIGFFLTLLSTLLAILSFRLYRLSKISHKNTNSMQLYRNSSLSCSAAS</sequence>
<name>A0A7R8D1C3_LEPSM</name>
<dbReference type="OrthoDB" id="8249838at2759"/>
<evidence type="ECO:0000313" key="1">
    <source>
        <dbReference type="EMBL" id="CAF2993785.1"/>
    </source>
</evidence>